<evidence type="ECO:0000313" key="5">
    <source>
        <dbReference type="Proteomes" id="UP000182248"/>
    </source>
</evidence>
<evidence type="ECO:0008006" key="6">
    <source>
        <dbReference type="Google" id="ProtNLM"/>
    </source>
</evidence>
<dbReference type="OrthoDB" id="9787435at2"/>
<evidence type="ECO:0000256" key="1">
    <source>
        <dbReference type="ARBA" id="ARBA00023002"/>
    </source>
</evidence>
<dbReference type="AlphaFoldDB" id="A0A1K1RH07"/>
<dbReference type="Pfam" id="PF08240">
    <property type="entry name" value="ADH_N"/>
    <property type="match status" value="1"/>
</dbReference>
<dbReference type="SUPFAM" id="SSF51735">
    <property type="entry name" value="NAD(P)-binding Rossmann-fold domains"/>
    <property type="match status" value="1"/>
</dbReference>
<keyword evidence="5" id="KW-1185">Reference proteome</keyword>
<dbReference type="Gene3D" id="3.90.180.10">
    <property type="entry name" value="Medium-chain alcohol dehydrogenases, catalytic domain"/>
    <property type="match status" value="1"/>
</dbReference>
<gene>
    <name evidence="4" type="ORF">SAMN02927921_03571</name>
</gene>
<dbReference type="SUPFAM" id="SSF50129">
    <property type="entry name" value="GroES-like"/>
    <property type="match status" value="1"/>
</dbReference>
<dbReference type="InterPro" id="IPR011032">
    <property type="entry name" value="GroES-like_sf"/>
</dbReference>
<evidence type="ECO:0000313" key="4">
    <source>
        <dbReference type="EMBL" id="SFW71463.1"/>
    </source>
</evidence>
<dbReference type="PANTHER" id="PTHR43401:SF3">
    <property type="entry name" value="L-GALACTONATE-5-DEHYDROGENASE"/>
    <property type="match status" value="1"/>
</dbReference>
<dbReference type="Gene3D" id="3.40.50.720">
    <property type="entry name" value="NAD(P)-binding Rossmann-like Domain"/>
    <property type="match status" value="1"/>
</dbReference>
<dbReference type="STRING" id="1150368.SAMN02927921_03571"/>
<evidence type="ECO:0000259" key="2">
    <source>
        <dbReference type="Pfam" id="PF00107"/>
    </source>
</evidence>
<dbReference type="Proteomes" id="UP000182248">
    <property type="component" value="Unassembled WGS sequence"/>
</dbReference>
<reference evidence="4 5" key="1">
    <citation type="submission" date="2016-11" db="EMBL/GenBank/DDBJ databases">
        <authorList>
            <person name="Jaros S."/>
            <person name="Januszkiewicz K."/>
            <person name="Wedrychowicz H."/>
        </authorList>
    </citation>
    <scope>NUCLEOTIDE SEQUENCE [LARGE SCALE GENOMIC DNA]</scope>
    <source>
        <strain evidence="4 5">CGMCC 1.12145</strain>
    </source>
</reference>
<dbReference type="Pfam" id="PF00107">
    <property type="entry name" value="ADH_zinc_N"/>
    <property type="match status" value="1"/>
</dbReference>
<dbReference type="InterPro" id="IPR013149">
    <property type="entry name" value="ADH-like_C"/>
</dbReference>
<dbReference type="CDD" id="cd08261">
    <property type="entry name" value="Zn_ADH7"/>
    <property type="match status" value="1"/>
</dbReference>
<dbReference type="RefSeq" id="WP_072318820.1">
    <property type="nucleotide sequence ID" value="NZ_FPJE01000025.1"/>
</dbReference>
<dbReference type="InterPro" id="IPR013154">
    <property type="entry name" value="ADH-like_N"/>
</dbReference>
<dbReference type="GO" id="GO:0016491">
    <property type="term" value="F:oxidoreductase activity"/>
    <property type="evidence" value="ECO:0007669"/>
    <property type="project" value="UniProtKB-KW"/>
</dbReference>
<dbReference type="EMBL" id="FPJE01000025">
    <property type="protein sequence ID" value="SFW71463.1"/>
    <property type="molecule type" value="Genomic_DNA"/>
</dbReference>
<dbReference type="InterPro" id="IPR036291">
    <property type="entry name" value="NAD(P)-bd_dom_sf"/>
</dbReference>
<evidence type="ECO:0000259" key="3">
    <source>
        <dbReference type="Pfam" id="PF08240"/>
    </source>
</evidence>
<keyword evidence="1" id="KW-0560">Oxidoreductase</keyword>
<protein>
    <recommendedName>
        <fullName evidence="6">2-desacetyl-2-hydroxyethyl bacteriochlorophyllide A dehydrogenase</fullName>
    </recommendedName>
</protein>
<name>A0A1K1RH07_9FLAO</name>
<proteinExistence type="predicted"/>
<dbReference type="InterPro" id="IPR050129">
    <property type="entry name" value="Zn_alcohol_dh"/>
</dbReference>
<sequence>MKYIVCEKPGSLVLGDMEEPQRAKGEVLLRVNKIGVCGTDLHAYGGNQPFFTYPRVLGHEIASEVLEADESSPLRPGDKVAVIPYLHCGTCVACRKGKTNCCRNIRVFGVHTDGGMKEKIVLPEAFLIPVPGLTDKQIAVLEPLAIGAHAIRRAEVTDRDSVVVVGCGPIGIGILKLAKLRGADVIAIDTNEQRLQFVKERIGIDKIVKAGENAVAEVAALTDDDLADVVFDATGNKRAMEAGTDYMAHGGRYALVGLFNGELEFTHPRIHAKETTLLCCRNATPEDFEHVISVIGDFPVNEYVTHESGLKDAIANFEKWTDPAEGVIKGMIDFNN</sequence>
<feature type="domain" description="Alcohol dehydrogenase-like C-terminal" evidence="2">
    <location>
        <begin position="169"/>
        <end position="294"/>
    </location>
</feature>
<organism evidence="4 5">
    <name type="scientific">Sinomicrobium oceani</name>
    <dbReference type="NCBI Taxonomy" id="1150368"/>
    <lineage>
        <taxon>Bacteria</taxon>
        <taxon>Pseudomonadati</taxon>
        <taxon>Bacteroidota</taxon>
        <taxon>Flavobacteriia</taxon>
        <taxon>Flavobacteriales</taxon>
        <taxon>Flavobacteriaceae</taxon>
        <taxon>Sinomicrobium</taxon>
    </lineage>
</organism>
<accession>A0A1K1RH07</accession>
<feature type="domain" description="Alcohol dehydrogenase-like N-terminal" evidence="3">
    <location>
        <begin position="24"/>
        <end position="131"/>
    </location>
</feature>
<dbReference type="PANTHER" id="PTHR43401">
    <property type="entry name" value="L-THREONINE 3-DEHYDROGENASE"/>
    <property type="match status" value="1"/>
</dbReference>